<accession>A0ABQ4ZRA8</accession>
<evidence type="ECO:0000259" key="1">
    <source>
        <dbReference type="PROSITE" id="PS50994"/>
    </source>
</evidence>
<gene>
    <name evidence="2" type="ORF">Tco_0799430</name>
</gene>
<dbReference type="InterPro" id="IPR036397">
    <property type="entry name" value="RNaseH_sf"/>
</dbReference>
<sequence>MKQKADVLSKLASVEFSHLMKEVLVEIVFGEEHGQKIRTKHDVYEQRSVSTPWNLGPTSRGKKGDQAGVLLAYHARRRQERGGKMRLIPNTRSCAETTQKPHDVHPSAPLGHSTMGMDHSRAIKLRQEEVSNSFGLPRIIVTDNGAQLVNDPFKSWCGRFEIHQMNTAVAHPQANGLVERANRSLMEGIKTRLSKEKAG</sequence>
<keyword evidence="2" id="KW-0695">RNA-directed DNA polymerase</keyword>
<name>A0ABQ4ZRA8_9ASTR</name>
<feature type="domain" description="Integrase catalytic" evidence="1">
    <location>
        <begin position="128"/>
        <end position="199"/>
    </location>
</feature>
<comment type="caution">
    <text evidence="2">The sequence shown here is derived from an EMBL/GenBank/DDBJ whole genome shotgun (WGS) entry which is preliminary data.</text>
</comment>
<keyword evidence="2" id="KW-0548">Nucleotidyltransferase</keyword>
<protein>
    <submittedName>
        <fullName evidence="2">Reverse transcriptase domain-containing protein</fullName>
    </submittedName>
</protein>
<proteinExistence type="predicted"/>
<evidence type="ECO:0000313" key="2">
    <source>
        <dbReference type="EMBL" id="GJS92462.1"/>
    </source>
</evidence>
<dbReference type="InterPro" id="IPR001584">
    <property type="entry name" value="Integrase_cat-core"/>
</dbReference>
<keyword evidence="3" id="KW-1185">Reference proteome</keyword>
<dbReference type="PANTHER" id="PTHR37984">
    <property type="entry name" value="PROTEIN CBG26694"/>
    <property type="match status" value="1"/>
</dbReference>
<organism evidence="2 3">
    <name type="scientific">Tanacetum coccineum</name>
    <dbReference type="NCBI Taxonomy" id="301880"/>
    <lineage>
        <taxon>Eukaryota</taxon>
        <taxon>Viridiplantae</taxon>
        <taxon>Streptophyta</taxon>
        <taxon>Embryophyta</taxon>
        <taxon>Tracheophyta</taxon>
        <taxon>Spermatophyta</taxon>
        <taxon>Magnoliopsida</taxon>
        <taxon>eudicotyledons</taxon>
        <taxon>Gunneridae</taxon>
        <taxon>Pentapetalae</taxon>
        <taxon>asterids</taxon>
        <taxon>campanulids</taxon>
        <taxon>Asterales</taxon>
        <taxon>Asteraceae</taxon>
        <taxon>Asteroideae</taxon>
        <taxon>Anthemideae</taxon>
        <taxon>Anthemidinae</taxon>
        <taxon>Tanacetum</taxon>
    </lineage>
</organism>
<reference evidence="2" key="1">
    <citation type="journal article" date="2022" name="Int. J. Mol. Sci.">
        <title>Draft Genome of Tanacetum Coccineum: Genomic Comparison of Closely Related Tanacetum-Family Plants.</title>
        <authorList>
            <person name="Yamashiro T."/>
            <person name="Shiraishi A."/>
            <person name="Nakayama K."/>
            <person name="Satake H."/>
        </authorList>
    </citation>
    <scope>NUCLEOTIDE SEQUENCE</scope>
</reference>
<dbReference type="PANTHER" id="PTHR37984:SF5">
    <property type="entry name" value="PROTEIN NYNRIN-LIKE"/>
    <property type="match status" value="1"/>
</dbReference>
<dbReference type="Gene3D" id="3.30.420.10">
    <property type="entry name" value="Ribonuclease H-like superfamily/Ribonuclease H"/>
    <property type="match status" value="1"/>
</dbReference>
<dbReference type="SUPFAM" id="SSF53098">
    <property type="entry name" value="Ribonuclease H-like"/>
    <property type="match status" value="1"/>
</dbReference>
<dbReference type="InterPro" id="IPR050951">
    <property type="entry name" value="Retrovirus_Pol_polyprotein"/>
</dbReference>
<dbReference type="EMBL" id="BQNB010011583">
    <property type="protein sequence ID" value="GJS92462.1"/>
    <property type="molecule type" value="Genomic_DNA"/>
</dbReference>
<dbReference type="Proteomes" id="UP001151760">
    <property type="component" value="Unassembled WGS sequence"/>
</dbReference>
<reference evidence="2" key="2">
    <citation type="submission" date="2022-01" db="EMBL/GenBank/DDBJ databases">
        <authorList>
            <person name="Yamashiro T."/>
            <person name="Shiraishi A."/>
            <person name="Satake H."/>
            <person name="Nakayama K."/>
        </authorList>
    </citation>
    <scope>NUCLEOTIDE SEQUENCE</scope>
</reference>
<dbReference type="GO" id="GO:0003964">
    <property type="term" value="F:RNA-directed DNA polymerase activity"/>
    <property type="evidence" value="ECO:0007669"/>
    <property type="project" value="UniProtKB-KW"/>
</dbReference>
<evidence type="ECO:0000313" key="3">
    <source>
        <dbReference type="Proteomes" id="UP001151760"/>
    </source>
</evidence>
<keyword evidence="2" id="KW-0808">Transferase</keyword>
<dbReference type="PROSITE" id="PS50994">
    <property type="entry name" value="INTEGRASE"/>
    <property type="match status" value="1"/>
</dbReference>
<dbReference type="InterPro" id="IPR012337">
    <property type="entry name" value="RNaseH-like_sf"/>
</dbReference>